<evidence type="ECO:0000313" key="1">
    <source>
        <dbReference type="EMBL" id="CAK9855574.1"/>
    </source>
</evidence>
<protein>
    <submittedName>
        <fullName evidence="1">Uncharacterized protein</fullName>
    </submittedName>
</protein>
<organism evidence="1 2">
    <name type="scientific">Sphagnum jensenii</name>
    <dbReference type="NCBI Taxonomy" id="128206"/>
    <lineage>
        <taxon>Eukaryota</taxon>
        <taxon>Viridiplantae</taxon>
        <taxon>Streptophyta</taxon>
        <taxon>Embryophyta</taxon>
        <taxon>Bryophyta</taxon>
        <taxon>Sphagnophytina</taxon>
        <taxon>Sphagnopsida</taxon>
        <taxon>Sphagnales</taxon>
        <taxon>Sphagnaceae</taxon>
        <taxon>Sphagnum</taxon>
    </lineage>
</organism>
<sequence length="687" mass="79109">MAYLGGARGQTMPAPERRDFIQAERMRIDKLDGLEDGKVETHDSARNVLSHQAYFEWPDSIDLYIASSDFSDADKKNYRDYFYQCLRRVSGSNYRKVSYFSELFHHVYKEIVAIHDHRLYSALKQNLKLSIQTCGLYRSQPEADSFLCYASRKEPDEIFRNVDDFSDMPYAQHVIDYTAVYAPEVAKKYLLTNNPVLNILKTSTDSGVKVILKITDDFGKKSNAYVLLDPIVRGTMTIAQANAIGANPKTFFVALNNVRKKKDPIGAYSLEKELEIQSLKLVRQINDLHNEKNSVRFACVDDFTPDQLYTLIVYSEEDIFTSTFDGIFKRLMSRLGRNNGFKMIQMTGDNHFRTFIKQCAGYGKLDSFLVSMSLEQRRILMIKFAANLDKDENDISQAVEVADAYTSIKDPMIQVILQQTFSIELQRVSIQKNKKGIVMYELLLNLFVHSRLYAGDWYNDIAKTYNLPPLDILPSSRLFETNHGRCIWQICFYDDIDGDVSFRDFIKTFRDSMWIIEDHPLYVKIMSVGDKPVDIYANKPKAEYEGQAWMDNYFDSLSIVPDVLVHRGHSYYAYKTIEKTKPGTRIFVMGSCGGYHNLSNVIDKSPEVSIISSKQIGVHMVNNPILRALADNVASGKDINWQVLWDRIDQRLKGTPPVIYDKWLDYIPPHKNLGAIFIRSYTKLVEY</sequence>
<accession>A0ABP1A0A1</accession>
<dbReference type="Proteomes" id="UP001497522">
    <property type="component" value="Unassembled WGS sequence"/>
</dbReference>
<name>A0ABP1A0A1_9BRYO</name>
<gene>
    <name evidence="1" type="ORF">CSSPJE1EN2_LOCUS25506</name>
</gene>
<proteinExistence type="predicted"/>
<keyword evidence="2" id="KW-1185">Reference proteome</keyword>
<evidence type="ECO:0000313" key="2">
    <source>
        <dbReference type="Proteomes" id="UP001497522"/>
    </source>
</evidence>
<reference evidence="1" key="1">
    <citation type="submission" date="2024-03" db="EMBL/GenBank/DDBJ databases">
        <authorList>
            <consortium name="ELIXIR-Norway"/>
            <consortium name="Elixir Norway"/>
        </authorList>
    </citation>
    <scope>NUCLEOTIDE SEQUENCE</scope>
</reference>
<dbReference type="EMBL" id="CAXHBF010000225">
    <property type="protein sequence ID" value="CAK9855574.1"/>
    <property type="molecule type" value="Genomic_DNA"/>
</dbReference>
<comment type="caution">
    <text evidence="1">The sequence shown here is derived from an EMBL/GenBank/DDBJ whole genome shotgun (WGS) entry which is preliminary data.</text>
</comment>